<dbReference type="InterPro" id="IPR020843">
    <property type="entry name" value="ER"/>
</dbReference>
<dbReference type="Proteomes" id="UP000264071">
    <property type="component" value="Unassembled WGS sequence"/>
</dbReference>
<comment type="caution">
    <text evidence="6">The sequence shown here is derived from an EMBL/GenBank/DDBJ whole genome shotgun (WGS) entry which is preliminary data.</text>
</comment>
<dbReference type="InterPro" id="IPR050129">
    <property type="entry name" value="Zn_alcohol_dh"/>
</dbReference>
<evidence type="ECO:0000259" key="5">
    <source>
        <dbReference type="SMART" id="SM00829"/>
    </source>
</evidence>
<dbReference type="CDD" id="cd08254">
    <property type="entry name" value="hydroxyacyl_CoA_DH"/>
    <property type="match status" value="1"/>
</dbReference>
<evidence type="ECO:0000256" key="3">
    <source>
        <dbReference type="ARBA" id="ARBA00023002"/>
    </source>
</evidence>
<dbReference type="GO" id="GO:0016616">
    <property type="term" value="F:oxidoreductase activity, acting on the CH-OH group of donors, NAD or NADP as acceptor"/>
    <property type="evidence" value="ECO:0007669"/>
    <property type="project" value="UniProtKB-ARBA"/>
</dbReference>
<feature type="domain" description="Enoyl reductase (ER)" evidence="5">
    <location>
        <begin position="2"/>
        <end position="344"/>
    </location>
</feature>
<dbReference type="Pfam" id="PF00107">
    <property type="entry name" value="ADH_zinc_N"/>
    <property type="match status" value="1"/>
</dbReference>
<dbReference type="InterPro" id="IPR013149">
    <property type="entry name" value="ADH-like_C"/>
</dbReference>
<protein>
    <submittedName>
        <fullName evidence="6">Alcohol dehydrogenase</fullName>
    </submittedName>
</protein>
<dbReference type="GO" id="GO:0008270">
    <property type="term" value="F:zinc ion binding"/>
    <property type="evidence" value="ECO:0007669"/>
    <property type="project" value="InterPro"/>
</dbReference>
<evidence type="ECO:0000256" key="4">
    <source>
        <dbReference type="RuleBase" id="RU361277"/>
    </source>
</evidence>
<sequence length="345" mass="35756">MKAVQMVRAGDPVVSHEVPVPSLGPDDVLVRVRAAGICHSDAHYRSGRSPAHPLPLTLGHEIAGEVAAVGSDVTTLAIGARVALHYLVICGACDDCLAGREQFCRTGLMLGHYTNGGWAEYIVVPAWNAVPLPDAVSYEHGAVMMCSSSTSLHALRKGRMQPGESVLVIGAGGLGMSAIQLATHLGASQVIAVDRDAKKLALAAQFGATPVSAADLTVDQVVAAVRDASNGRGVNVALELVGSVDTVQVSLKALAPLGRAAVVGLNNVAVPVDSYRDIIGREAELIGSNDHLRSELEELMALAAAGHLDLRHVVTNTVPLDADAINGVLDALDRHAAPVRTVILP</sequence>
<dbReference type="AlphaFoldDB" id="A0A3D4VBT7"/>
<evidence type="ECO:0000256" key="2">
    <source>
        <dbReference type="ARBA" id="ARBA00022833"/>
    </source>
</evidence>
<keyword evidence="1 4" id="KW-0479">Metal-binding</keyword>
<dbReference type="SMART" id="SM00829">
    <property type="entry name" value="PKS_ER"/>
    <property type="match status" value="1"/>
</dbReference>
<dbReference type="InterPro" id="IPR002328">
    <property type="entry name" value="ADH_Zn_CS"/>
</dbReference>
<evidence type="ECO:0000256" key="1">
    <source>
        <dbReference type="ARBA" id="ARBA00022723"/>
    </source>
</evidence>
<keyword evidence="3" id="KW-0560">Oxidoreductase</keyword>
<dbReference type="PANTHER" id="PTHR43401">
    <property type="entry name" value="L-THREONINE 3-DEHYDROGENASE"/>
    <property type="match status" value="1"/>
</dbReference>
<dbReference type="PROSITE" id="PS00059">
    <property type="entry name" value="ADH_ZINC"/>
    <property type="match status" value="1"/>
</dbReference>
<dbReference type="OMA" id="PMCTEYK"/>
<dbReference type="SUPFAM" id="SSF50129">
    <property type="entry name" value="GroES-like"/>
    <property type="match status" value="1"/>
</dbReference>
<proteinExistence type="inferred from homology"/>
<dbReference type="PANTHER" id="PTHR43401:SF5">
    <property type="entry name" value="ALCOHOL DEHYDROGENASE-RELATED"/>
    <property type="match status" value="1"/>
</dbReference>
<dbReference type="Pfam" id="PF08240">
    <property type="entry name" value="ADH_N"/>
    <property type="match status" value="1"/>
</dbReference>
<gene>
    <name evidence="6" type="ORF">DGD08_11355</name>
</gene>
<comment type="similarity">
    <text evidence="4">Belongs to the zinc-containing alcohol dehydrogenase family.</text>
</comment>
<dbReference type="EMBL" id="DPIY01000010">
    <property type="protein sequence ID" value="HCT57787.1"/>
    <property type="molecule type" value="Genomic_DNA"/>
</dbReference>
<dbReference type="InterPro" id="IPR011032">
    <property type="entry name" value="GroES-like_sf"/>
</dbReference>
<keyword evidence="2 4" id="KW-0862">Zinc</keyword>
<accession>A0A3D4VBT7</accession>
<name>A0A3D4VBT7_9BACT</name>
<dbReference type="SUPFAM" id="SSF51735">
    <property type="entry name" value="NAD(P)-binding Rossmann-fold domains"/>
    <property type="match status" value="1"/>
</dbReference>
<comment type="cofactor">
    <cofactor evidence="4">
        <name>Zn(2+)</name>
        <dbReference type="ChEBI" id="CHEBI:29105"/>
    </cofactor>
</comment>
<dbReference type="InterPro" id="IPR036291">
    <property type="entry name" value="NAD(P)-bd_dom_sf"/>
</dbReference>
<evidence type="ECO:0000313" key="7">
    <source>
        <dbReference type="Proteomes" id="UP000264071"/>
    </source>
</evidence>
<dbReference type="Gene3D" id="3.90.180.10">
    <property type="entry name" value="Medium-chain alcohol dehydrogenases, catalytic domain"/>
    <property type="match status" value="1"/>
</dbReference>
<dbReference type="InterPro" id="IPR013154">
    <property type="entry name" value="ADH-like_N"/>
</dbReference>
<evidence type="ECO:0000313" key="6">
    <source>
        <dbReference type="EMBL" id="HCT57787.1"/>
    </source>
</evidence>
<reference evidence="6 7" key="1">
    <citation type="journal article" date="2018" name="Nat. Biotechnol.">
        <title>A standardized bacterial taxonomy based on genome phylogeny substantially revises the tree of life.</title>
        <authorList>
            <person name="Parks D.H."/>
            <person name="Chuvochina M."/>
            <person name="Waite D.W."/>
            <person name="Rinke C."/>
            <person name="Skarshewski A."/>
            <person name="Chaumeil P.A."/>
            <person name="Hugenholtz P."/>
        </authorList>
    </citation>
    <scope>NUCLEOTIDE SEQUENCE [LARGE SCALE GENOMIC DNA]</scope>
    <source>
        <strain evidence="6">UBA8844</strain>
    </source>
</reference>
<organism evidence="6 7">
    <name type="scientific">Gemmatimonas aurantiaca</name>
    <dbReference type="NCBI Taxonomy" id="173480"/>
    <lineage>
        <taxon>Bacteria</taxon>
        <taxon>Pseudomonadati</taxon>
        <taxon>Gemmatimonadota</taxon>
        <taxon>Gemmatimonadia</taxon>
        <taxon>Gemmatimonadales</taxon>
        <taxon>Gemmatimonadaceae</taxon>
        <taxon>Gemmatimonas</taxon>
    </lineage>
</organism>